<comment type="caution">
    <text evidence="2">The sequence shown here is derived from an EMBL/GenBank/DDBJ whole genome shotgun (WGS) entry which is preliminary data.</text>
</comment>
<feature type="compositionally biased region" description="Low complexity" evidence="1">
    <location>
        <begin position="32"/>
        <end position="77"/>
    </location>
</feature>
<dbReference type="AlphaFoldDB" id="A0A838WGZ9"/>
<evidence type="ECO:0000256" key="1">
    <source>
        <dbReference type="SAM" id="MobiDB-lite"/>
    </source>
</evidence>
<evidence type="ECO:0000313" key="2">
    <source>
        <dbReference type="EMBL" id="MBA4464946.1"/>
    </source>
</evidence>
<protein>
    <submittedName>
        <fullName evidence="2">Uncharacterized protein</fullName>
    </submittedName>
</protein>
<evidence type="ECO:0000313" key="3">
    <source>
        <dbReference type="Proteomes" id="UP000538075"/>
    </source>
</evidence>
<dbReference type="Proteomes" id="UP000538075">
    <property type="component" value="Unassembled WGS sequence"/>
</dbReference>
<reference evidence="2 3" key="1">
    <citation type="journal article" date="2020" name="J. Appl. Phycol.">
        <title>Morphological changes and genome evolution in Raphidiopsis raciborskii CS-506 after 23 years in culture.</title>
        <authorList>
            <person name="Willis A."/>
            <person name="Bent S.J."/>
            <person name="Jameson I.D."/>
        </authorList>
    </citation>
    <scope>NUCLEOTIDE SEQUENCE [LARGE SCALE GENOMIC DNA]</scope>
    <source>
        <strain evidence="2 3">CS-506_A</strain>
    </source>
</reference>
<gene>
    <name evidence="2" type="ORF">FHK98_03635</name>
</gene>
<accession>A0A838WGZ9</accession>
<organism evidence="2 3">
    <name type="scientific">Cylindrospermopsis raciborskii CS-506_A</name>
    <dbReference type="NCBI Taxonomy" id="2585140"/>
    <lineage>
        <taxon>Bacteria</taxon>
        <taxon>Bacillati</taxon>
        <taxon>Cyanobacteriota</taxon>
        <taxon>Cyanophyceae</taxon>
        <taxon>Nostocales</taxon>
        <taxon>Aphanizomenonaceae</taxon>
        <taxon>Cylindrospermopsis</taxon>
    </lineage>
</organism>
<name>A0A838WGZ9_9CYAN</name>
<feature type="non-terminal residue" evidence="2">
    <location>
        <position position="1"/>
    </location>
</feature>
<proteinExistence type="predicted"/>
<feature type="region of interest" description="Disordered" evidence="1">
    <location>
        <begin position="27"/>
        <end position="92"/>
    </location>
</feature>
<dbReference type="EMBL" id="VDFG01000259">
    <property type="protein sequence ID" value="MBA4464946.1"/>
    <property type="molecule type" value="Genomic_DNA"/>
</dbReference>
<sequence length="92" mass="8716">VPRAGSGIGSGAKPSPAKKLGAIEAKTVEPDAVLAKPVGKVAPAKAKAKPAAKAAPKAAPKPAAKAPAKPAAKSTAKPADKTTSLTHPAGGA</sequence>